<protein>
    <submittedName>
        <fullName evidence="1">Uncharacterized protein</fullName>
    </submittedName>
</protein>
<dbReference type="EMBL" id="JAMZIH010000170">
    <property type="protein sequence ID" value="KAJ1679810.1"/>
    <property type="molecule type" value="Genomic_DNA"/>
</dbReference>
<evidence type="ECO:0000313" key="1">
    <source>
        <dbReference type="EMBL" id="KAJ1679810.1"/>
    </source>
</evidence>
<name>A0ACC1HWW4_9FUNG</name>
<feature type="non-terminal residue" evidence="1">
    <location>
        <position position="1174"/>
    </location>
</feature>
<organism evidence="1 2">
    <name type="scientific">Spiromyces aspiralis</name>
    <dbReference type="NCBI Taxonomy" id="68401"/>
    <lineage>
        <taxon>Eukaryota</taxon>
        <taxon>Fungi</taxon>
        <taxon>Fungi incertae sedis</taxon>
        <taxon>Zoopagomycota</taxon>
        <taxon>Kickxellomycotina</taxon>
        <taxon>Kickxellomycetes</taxon>
        <taxon>Kickxellales</taxon>
        <taxon>Kickxellaceae</taxon>
        <taxon>Spiromyces</taxon>
    </lineage>
</organism>
<comment type="caution">
    <text evidence="1">The sequence shown here is derived from an EMBL/GenBank/DDBJ whole genome shotgun (WGS) entry which is preliminary data.</text>
</comment>
<evidence type="ECO:0000313" key="2">
    <source>
        <dbReference type="Proteomes" id="UP001145114"/>
    </source>
</evidence>
<keyword evidence="2" id="KW-1185">Reference proteome</keyword>
<sequence>MEDVLVVKDDSVSESGASEPLQLYQTIPFYLDNIYPYNPAQIQPHVLPNPLSHANAGSAGATQKLEALSYADRMALHLAPAAQTGLHTMSTRPDTFISWRILSDRKTLELRPLRWVASTESPPAPTSTSTSTEGGSAQRRSLLPKVATGIQQEFDASQVGVYVFPAPLLPDLAVVDEGRLGGGVAVIACTETGVVYRLAFTSPWAVGGEGNCGWSPMLGASFYVIERYKSRVGAVVSGKNPVAMCMGDPNIVCVACADGSLTTLVGFVVPGGQCGDLKGFIEESTQSPVSILSSVRRYIPRMWSRSLSSSFEDGSSGSGGGGGEGQAGSGGSPLPIALAPLTLYGSQVKMVVTMDSGRRLRLWSLTGQVGCIYTKQFPLFNEQHATADAERQHHSTLAVRPRIRCLWLGDSADESGIFALMVHIPDPEMPYFALVEGQISPNHKISYVSTVMKRSCQPVLGIPQSAAVAAAANNELLDFQVVHRDLFDPCSGDEGEPSECGGNSSRQDAWVLWALWERDQESLITYTYFTLATKWNGATPAIDNKQQQQQQSKIRYKCDPNFGERWYTVIRDMAVVRPSATGGDIGCLDFIQRSEEVDNDDDNEDEEEAGLELLANTAATTEGGKSNPSASSSRLAREISDAFMGHLYDPLRFDRGVLAHSLALYEQSVKDRGFSLPSSAQSLASAPPVASSPRLYERAVATVGSFLRVEVSREDGSLLVSDYRRVLHTEWMRYATLCSRLQRAANSPRCLVFCPATQMLTVIRGNSLAPLKVADEVEWMRAVVDGDAAAQVVLAAPPSLLADSYPELKSRNARIEVVRLISAASYVSKSLGSDYVSYFTREARGLPSAPIHISLDLALIELFEKALDIASSVGGGSTAGWGPACVHRTMKLLRACRAPSQTIAHILRALMLSILPKGDTPADSIPAGSSGPDVEGGAFKTSMTMDGLVSAAFNLSIQARFSLVRDLLLLLTVVTYYEREAHSVVKDIPALLASAASTFSLFSLMQWVVSQPMTLKDTDSEASRAHRTSEESFLHRFSGLNVSQRQGGDGSMRGGDSSFVQALKKSASISSSSPEAATGANRLGPTTVITAAAATSSPPAPALTYSLMHSYINRFIPLTFGGDTGIFADMISESVRNLYVSLKFIVSIAVNDSLDRPIEPMDYARKDLVEFSAN</sequence>
<accession>A0ACC1HWW4</accession>
<reference evidence="1" key="1">
    <citation type="submission" date="2022-06" db="EMBL/GenBank/DDBJ databases">
        <title>Phylogenomic reconstructions and comparative analyses of Kickxellomycotina fungi.</title>
        <authorList>
            <person name="Reynolds N.K."/>
            <person name="Stajich J.E."/>
            <person name="Barry K."/>
            <person name="Grigoriev I.V."/>
            <person name="Crous P."/>
            <person name="Smith M.E."/>
        </authorList>
    </citation>
    <scope>NUCLEOTIDE SEQUENCE</scope>
    <source>
        <strain evidence="1">RSA 2271</strain>
    </source>
</reference>
<gene>
    <name evidence="1" type="ORF">EV182_001285</name>
</gene>
<dbReference type="Proteomes" id="UP001145114">
    <property type="component" value="Unassembled WGS sequence"/>
</dbReference>
<proteinExistence type="predicted"/>